<feature type="region of interest" description="Disordered" evidence="1">
    <location>
        <begin position="161"/>
        <end position="246"/>
    </location>
</feature>
<dbReference type="EMBL" id="JAABOJ010000043">
    <property type="protein sequence ID" value="KAF3274620.1"/>
    <property type="molecule type" value="Genomic_DNA"/>
</dbReference>
<protein>
    <submittedName>
        <fullName evidence="2">Uncharacterized protein</fullName>
    </submittedName>
</protein>
<comment type="caution">
    <text evidence="2">The sequence shown here is derived from an EMBL/GenBank/DDBJ whole genome shotgun (WGS) entry which is preliminary data.</text>
</comment>
<reference evidence="2 3" key="1">
    <citation type="submission" date="2020-01" db="EMBL/GenBank/DDBJ databases">
        <authorList>
            <person name="Palmer J.M."/>
        </authorList>
    </citation>
    <scope>NUCLEOTIDE SEQUENCE [LARGE SCALE GENOMIC DNA]</scope>
    <source>
        <strain evidence="2 3">TWF970</strain>
    </source>
</reference>
<organism evidence="2 3">
    <name type="scientific">Orbilia oligospora</name>
    <name type="common">Nematode-trapping fungus</name>
    <name type="synonym">Arthrobotrys oligospora</name>
    <dbReference type="NCBI Taxonomy" id="2813651"/>
    <lineage>
        <taxon>Eukaryota</taxon>
        <taxon>Fungi</taxon>
        <taxon>Dikarya</taxon>
        <taxon>Ascomycota</taxon>
        <taxon>Pezizomycotina</taxon>
        <taxon>Orbiliomycetes</taxon>
        <taxon>Orbiliales</taxon>
        <taxon>Orbiliaceae</taxon>
        <taxon>Orbilia</taxon>
    </lineage>
</organism>
<evidence type="ECO:0000256" key="1">
    <source>
        <dbReference type="SAM" id="MobiDB-lite"/>
    </source>
</evidence>
<proteinExistence type="predicted"/>
<dbReference type="OrthoDB" id="5412126at2759"/>
<evidence type="ECO:0000313" key="2">
    <source>
        <dbReference type="EMBL" id="KAF3274620.1"/>
    </source>
</evidence>
<dbReference type="AlphaFoldDB" id="A0A7C8R9W6"/>
<feature type="compositionally biased region" description="Pro residues" evidence="1">
    <location>
        <begin position="161"/>
        <end position="177"/>
    </location>
</feature>
<dbReference type="Proteomes" id="UP000474640">
    <property type="component" value="Unassembled WGS sequence"/>
</dbReference>
<gene>
    <name evidence="2" type="ORF">TWF970_007875</name>
</gene>
<dbReference type="PRINTS" id="PR01217">
    <property type="entry name" value="PRICHEXTENSN"/>
</dbReference>
<evidence type="ECO:0000313" key="3">
    <source>
        <dbReference type="Proteomes" id="UP000474640"/>
    </source>
</evidence>
<feature type="compositionally biased region" description="Pro residues" evidence="1">
    <location>
        <begin position="192"/>
        <end position="246"/>
    </location>
</feature>
<accession>A0A7C8R9W6</accession>
<sequence length="312" mass="34053">MDLNDGEREGKTFFKNPHSLSKMVAYKKSTTTLLLTATLAAAQNGTFPYASQVMEETDITYTTVIPSLCATGLVPHTYTIKQHCDYAPCEQPAVPYGWEVKTKWCEEGCGPEPTFVPVTECPWENPAPTPACYGEGCYKDEVVCPEGNTYTNWYHMPTPEPTPYTPHPEPEPEPSYPPKCEGEGCNPHPEPKPYPPPVHPETKPYPPPVHPETKPYPPPVHPETKPYPPPVHPETKPYPPPVHPTPAPEPTPYVPSGCEGPECPGFVTKVYPEPEVPCNTTVPPPPMYTGAGVKTAASGVLGFIAVAIVAFL</sequence>
<name>A0A7C8R9W6_ORBOL</name>